<organism evidence="1 2">
    <name type="scientific">Thalassospira xiamenensis M-5 = DSM 17429</name>
    <dbReference type="NCBI Taxonomy" id="1123366"/>
    <lineage>
        <taxon>Bacteria</taxon>
        <taxon>Pseudomonadati</taxon>
        <taxon>Pseudomonadota</taxon>
        <taxon>Alphaproteobacteria</taxon>
        <taxon>Rhodospirillales</taxon>
        <taxon>Thalassospiraceae</taxon>
        <taxon>Thalassospira</taxon>
    </lineage>
</organism>
<proteinExistence type="predicted"/>
<dbReference type="GeneID" id="31926295"/>
<dbReference type="KEGG" id="txi:TH3_02955"/>
<reference evidence="1 2" key="1">
    <citation type="journal article" date="2012" name="J. Bacteriol.">
        <title>Genome sequence of Thalassospira xiamenensis type strain M-5.</title>
        <authorList>
            <person name="Lai Q."/>
            <person name="Shao Z."/>
        </authorList>
    </citation>
    <scope>NUCLEOTIDE SEQUENCE [LARGE SCALE GENOMIC DNA]</scope>
    <source>
        <strain evidence="1 2">M-5</strain>
    </source>
</reference>
<dbReference type="Proteomes" id="UP000007127">
    <property type="component" value="Chromosome"/>
</dbReference>
<dbReference type="AlphaFoldDB" id="A0AB72U994"/>
<protein>
    <submittedName>
        <fullName evidence="1">Uncharacterized protein</fullName>
    </submittedName>
</protein>
<evidence type="ECO:0000313" key="1">
    <source>
        <dbReference type="EMBL" id="AJD50717.1"/>
    </source>
</evidence>
<evidence type="ECO:0000313" key="2">
    <source>
        <dbReference type="Proteomes" id="UP000007127"/>
    </source>
</evidence>
<gene>
    <name evidence="1" type="ORF">TH3_02955</name>
</gene>
<name>A0AB72U994_9PROT</name>
<dbReference type="EMBL" id="CP004388">
    <property type="protein sequence ID" value="AJD50717.1"/>
    <property type="molecule type" value="Genomic_DNA"/>
</dbReference>
<sequence>MINTRFSQISDGLTAWTHRRHNDFSMRHERPFGDTAPAISSRQMAALSSSHSCFCRPKRKKTRKSESRFAGFVSGPICPVDFIFMPQRKEQIKNFLSESRKKFPIKALRGKNGMFFNVLVGRFVMV</sequence>
<accession>A0AB72U994</accession>
<dbReference type="RefSeq" id="WP_007091246.1">
    <property type="nucleotide sequence ID" value="NZ_CP004388.1"/>
</dbReference>